<comment type="caution">
    <text evidence="2">The sequence shown here is derived from an EMBL/GenBank/DDBJ whole genome shotgun (WGS) entry which is preliminary data.</text>
</comment>
<feature type="compositionally biased region" description="Basic and acidic residues" evidence="1">
    <location>
        <begin position="11"/>
        <end position="28"/>
    </location>
</feature>
<feature type="compositionally biased region" description="Basic residues" evidence="1">
    <location>
        <begin position="44"/>
        <end position="62"/>
    </location>
</feature>
<evidence type="ECO:0000313" key="2">
    <source>
        <dbReference type="EMBL" id="MPN64505.1"/>
    </source>
</evidence>
<gene>
    <name evidence="2" type="ORF">SDC9_212280</name>
</gene>
<sequence>MGPRCLLPRGSGEREHHRRARLPEEHNAKRPKQRAAPAIGRSQTAKKTRRQPAKQAKQKRHANAGQQRPPINALKPRERARRPRTGDCHPWLAKAQRHIFLIRRRDRTRQKIGHGQTRKQD</sequence>
<feature type="region of interest" description="Disordered" evidence="1">
    <location>
        <begin position="1"/>
        <end position="91"/>
    </location>
</feature>
<accession>A0A645JLG5</accession>
<organism evidence="2">
    <name type="scientific">bioreactor metagenome</name>
    <dbReference type="NCBI Taxonomy" id="1076179"/>
    <lineage>
        <taxon>unclassified sequences</taxon>
        <taxon>metagenomes</taxon>
        <taxon>ecological metagenomes</taxon>
    </lineage>
</organism>
<proteinExistence type="predicted"/>
<dbReference type="EMBL" id="VSSQ01145487">
    <property type="protein sequence ID" value="MPN64505.1"/>
    <property type="molecule type" value="Genomic_DNA"/>
</dbReference>
<protein>
    <submittedName>
        <fullName evidence="2">Uncharacterized protein</fullName>
    </submittedName>
</protein>
<evidence type="ECO:0000256" key="1">
    <source>
        <dbReference type="SAM" id="MobiDB-lite"/>
    </source>
</evidence>
<dbReference type="AlphaFoldDB" id="A0A645JLG5"/>
<reference evidence="2" key="1">
    <citation type="submission" date="2019-08" db="EMBL/GenBank/DDBJ databases">
        <authorList>
            <person name="Kucharzyk K."/>
            <person name="Murdoch R.W."/>
            <person name="Higgins S."/>
            <person name="Loffler F."/>
        </authorList>
    </citation>
    <scope>NUCLEOTIDE SEQUENCE</scope>
</reference>
<name>A0A645JLG5_9ZZZZ</name>